<dbReference type="InterPro" id="IPR029062">
    <property type="entry name" value="Class_I_gatase-like"/>
</dbReference>
<sequence>MKDHFKKRNVGIFIFNQVEVLDFAGPFEVFSVCSELHNEEFFNVFTLARDLQPVDTVNGLSVNPKYSLDSGPKIDILIIAGGAGTRTLIEDTEVMTKLNELIQKSEFALSICSGARILGKLGYLDNQEFTTHHGVYDHMKEVAPLARPRPDKRYLDNGKILTSGGISAGIDLSFFIIEKLLGNKIKQTTADYMEYCLEENVY</sequence>
<evidence type="ECO:0000259" key="1">
    <source>
        <dbReference type="Pfam" id="PF01965"/>
    </source>
</evidence>
<keyword evidence="3" id="KW-1185">Reference proteome</keyword>
<gene>
    <name evidence="2" type="ORF">RM553_10135</name>
</gene>
<proteinExistence type="predicted"/>
<comment type="caution">
    <text evidence="2">The sequence shown here is derived from an EMBL/GenBank/DDBJ whole genome shotgun (WGS) entry which is preliminary data.</text>
</comment>
<dbReference type="EMBL" id="JAVRHQ010000011">
    <property type="protein sequence ID" value="MDT0643187.1"/>
    <property type="molecule type" value="Genomic_DNA"/>
</dbReference>
<dbReference type="InterPro" id="IPR052158">
    <property type="entry name" value="INH-QAR"/>
</dbReference>
<dbReference type="PANTHER" id="PTHR43130:SF14">
    <property type="entry name" value="DJ-1_PFPI DOMAIN-CONTAINING PROTEIN"/>
    <property type="match status" value="1"/>
</dbReference>
<accession>A0ABU3CA28</accession>
<dbReference type="Gene3D" id="3.40.50.880">
    <property type="match status" value="1"/>
</dbReference>
<dbReference type="PANTHER" id="PTHR43130">
    <property type="entry name" value="ARAC-FAMILY TRANSCRIPTIONAL REGULATOR"/>
    <property type="match status" value="1"/>
</dbReference>
<evidence type="ECO:0000313" key="2">
    <source>
        <dbReference type="EMBL" id="MDT0643187.1"/>
    </source>
</evidence>
<dbReference type="EC" id="4.2.1.-" evidence="2"/>
<feature type="domain" description="DJ-1/PfpI" evidence="1">
    <location>
        <begin position="10"/>
        <end position="178"/>
    </location>
</feature>
<name>A0ABU3CA28_9FLAO</name>
<reference evidence="2 3" key="1">
    <citation type="submission" date="2023-09" db="EMBL/GenBank/DDBJ databases">
        <authorList>
            <person name="Rey-Velasco X."/>
        </authorList>
    </citation>
    <scope>NUCLEOTIDE SEQUENCE [LARGE SCALE GENOMIC DNA]</scope>
    <source>
        <strain evidence="2 3">F363</strain>
    </source>
</reference>
<evidence type="ECO:0000313" key="3">
    <source>
        <dbReference type="Proteomes" id="UP001262889"/>
    </source>
</evidence>
<dbReference type="SUPFAM" id="SSF52317">
    <property type="entry name" value="Class I glutamine amidotransferase-like"/>
    <property type="match status" value="1"/>
</dbReference>
<dbReference type="Proteomes" id="UP001262889">
    <property type="component" value="Unassembled WGS sequence"/>
</dbReference>
<dbReference type="Pfam" id="PF01965">
    <property type="entry name" value="DJ-1_PfpI"/>
    <property type="match status" value="1"/>
</dbReference>
<dbReference type="InterPro" id="IPR002818">
    <property type="entry name" value="DJ-1/PfpI"/>
</dbReference>
<keyword evidence="2" id="KW-0456">Lyase</keyword>
<dbReference type="RefSeq" id="WP_311534809.1">
    <property type="nucleotide sequence ID" value="NZ_JAVRHQ010000011.1"/>
</dbReference>
<dbReference type="CDD" id="cd03139">
    <property type="entry name" value="GATase1_PfpI_2"/>
    <property type="match status" value="1"/>
</dbReference>
<protein>
    <submittedName>
        <fullName evidence="2">DJ-1/PfpI family protein</fullName>
        <ecNumber evidence="2">4.2.1.-</ecNumber>
    </submittedName>
</protein>
<dbReference type="GO" id="GO:0016829">
    <property type="term" value="F:lyase activity"/>
    <property type="evidence" value="ECO:0007669"/>
    <property type="project" value="UniProtKB-KW"/>
</dbReference>
<organism evidence="2 3">
    <name type="scientific">Autumnicola tepida</name>
    <dbReference type="NCBI Taxonomy" id="3075595"/>
    <lineage>
        <taxon>Bacteria</taxon>
        <taxon>Pseudomonadati</taxon>
        <taxon>Bacteroidota</taxon>
        <taxon>Flavobacteriia</taxon>
        <taxon>Flavobacteriales</taxon>
        <taxon>Flavobacteriaceae</taxon>
        <taxon>Autumnicola</taxon>
    </lineage>
</organism>